<dbReference type="InterPro" id="IPR020809">
    <property type="entry name" value="Enolase_CS"/>
</dbReference>
<dbReference type="SFLD" id="SFLDS00001">
    <property type="entry name" value="Enolase"/>
    <property type="match status" value="1"/>
</dbReference>
<dbReference type="GO" id="GO:0006096">
    <property type="term" value="P:glycolytic process"/>
    <property type="evidence" value="ECO:0007669"/>
    <property type="project" value="UniProtKB-UniRule"/>
</dbReference>
<feature type="binding site" evidence="8">
    <location>
        <position position="157"/>
    </location>
    <ligand>
        <name>substrate</name>
    </ligand>
</feature>
<dbReference type="PRINTS" id="PR00148">
    <property type="entry name" value="ENOLASE"/>
</dbReference>
<evidence type="ECO:0000256" key="2">
    <source>
        <dbReference type="ARBA" id="ARBA00009604"/>
    </source>
</evidence>
<feature type="binding site" evidence="8">
    <location>
        <position position="308"/>
    </location>
    <ligand>
        <name>substrate</name>
    </ligand>
</feature>
<keyword evidence="6 9" id="KW-0479">Metal-binding</keyword>
<feature type="binding site" evidence="6 9">
    <location>
        <position position="236"/>
    </location>
    <ligand>
        <name>Mg(2+)</name>
        <dbReference type="ChEBI" id="CHEBI:18420"/>
    </ligand>
</feature>
<dbReference type="OrthoDB" id="8680at2157"/>
<feature type="binding site" evidence="8">
    <location>
        <position position="384"/>
    </location>
    <ligand>
        <name>substrate</name>
    </ligand>
</feature>
<dbReference type="NCBIfam" id="TIGR01060">
    <property type="entry name" value="eno"/>
    <property type="match status" value="1"/>
</dbReference>
<evidence type="ECO:0000256" key="1">
    <source>
        <dbReference type="ARBA" id="ARBA00005031"/>
    </source>
</evidence>
<dbReference type="Proteomes" id="UP000077245">
    <property type="component" value="Unassembled WGS sequence"/>
</dbReference>
<dbReference type="InterPro" id="IPR000941">
    <property type="entry name" value="Enolase"/>
</dbReference>
<feature type="domain" description="Enolase C-terminal TIM barrel" evidence="10">
    <location>
        <begin position="131"/>
        <end position="414"/>
    </location>
</feature>
<dbReference type="Pfam" id="PF03952">
    <property type="entry name" value="Enolase_N"/>
    <property type="match status" value="1"/>
</dbReference>
<name>A0A162FD24_9EURY</name>
<dbReference type="EMBL" id="LWMV01000191">
    <property type="protein sequence ID" value="KZX11235.1"/>
    <property type="molecule type" value="Genomic_DNA"/>
</dbReference>
<dbReference type="RefSeq" id="WP_067092167.1">
    <property type="nucleotide sequence ID" value="NZ_LWMV01000191.1"/>
</dbReference>
<feature type="active site" description="Proton acceptor" evidence="6 7">
    <location>
        <position position="333"/>
    </location>
</feature>
<gene>
    <name evidence="6 12" type="primary">eno</name>
    <name evidence="12" type="ORF">MBCUR_15080</name>
</gene>
<comment type="catalytic activity">
    <reaction evidence="6">
        <text>(2R)-2-phosphoglycerate = phosphoenolpyruvate + H2O</text>
        <dbReference type="Rhea" id="RHEA:10164"/>
        <dbReference type="ChEBI" id="CHEBI:15377"/>
        <dbReference type="ChEBI" id="CHEBI:58289"/>
        <dbReference type="ChEBI" id="CHEBI:58702"/>
        <dbReference type="EC" id="4.2.1.11"/>
    </reaction>
</comment>
<dbReference type="GO" id="GO:0005576">
    <property type="term" value="C:extracellular region"/>
    <property type="evidence" value="ECO:0007669"/>
    <property type="project" value="UniProtKB-SubCell"/>
</dbReference>
<dbReference type="Gene3D" id="3.30.390.10">
    <property type="entry name" value="Enolase-like, N-terminal domain"/>
    <property type="match status" value="1"/>
</dbReference>
<feature type="domain" description="Enolase N-terminal" evidence="11">
    <location>
        <begin position="5"/>
        <end position="126"/>
    </location>
</feature>
<evidence type="ECO:0000259" key="10">
    <source>
        <dbReference type="SMART" id="SM01192"/>
    </source>
</evidence>
<dbReference type="PIRSF" id="PIRSF001400">
    <property type="entry name" value="Enolase"/>
    <property type="match status" value="1"/>
</dbReference>
<evidence type="ECO:0000256" key="8">
    <source>
        <dbReference type="PIRSR" id="PIRSR001400-2"/>
    </source>
</evidence>
<keyword evidence="5 6" id="KW-0456">Lyase</keyword>
<comment type="pathway">
    <text evidence="1 6">Carbohydrate degradation; glycolysis; pyruvate from D-glyceraldehyde 3-phosphate: step 4/5.</text>
</comment>
<dbReference type="InterPro" id="IPR020811">
    <property type="entry name" value="Enolase_N"/>
</dbReference>
<dbReference type="STRING" id="49547.MBCUR_15080"/>
<protein>
    <recommendedName>
        <fullName evidence="6">Enolase</fullName>
        <ecNumber evidence="6">4.2.1.11</ecNumber>
    </recommendedName>
    <alternativeName>
        <fullName evidence="6">2-phospho-D-glycerate hydro-lyase</fullName>
    </alternativeName>
    <alternativeName>
        <fullName evidence="6">2-phosphoglycerate dehydratase</fullName>
    </alternativeName>
</protein>
<feature type="binding site" evidence="6">
    <location>
        <position position="363"/>
    </location>
    <ligand>
        <name>(2R)-2-phosphoglycerate</name>
        <dbReference type="ChEBI" id="CHEBI:58289"/>
    </ligand>
</feature>
<dbReference type="GO" id="GO:0000287">
    <property type="term" value="F:magnesium ion binding"/>
    <property type="evidence" value="ECO:0007669"/>
    <property type="project" value="UniProtKB-UniRule"/>
</dbReference>
<comment type="similarity">
    <text evidence="2 6">Belongs to the enolase family.</text>
</comment>
<dbReference type="InterPro" id="IPR029017">
    <property type="entry name" value="Enolase-like_N"/>
</dbReference>
<reference evidence="12 13" key="1">
    <citation type="submission" date="2016-04" db="EMBL/GenBank/DDBJ databases">
        <title>Genome sequence of Methanobrevibacter curvatus DSM 11111.</title>
        <authorList>
            <person name="Poehlein A."/>
            <person name="Seedorf H."/>
            <person name="Daniel R."/>
        </authorList>
    </citation>
    <scope>NUCLEOTIDE SEQUENCE [LARGE SCALE GENOMIC DNA]</scope>
    <source>
        <strain evidence="12 13">DSM 11111</strain>
    </source>
</reference>
<dbReference type="SFLD" id="SFLDF00002">
    <property type="entry name" value="enolase"/>
    <property type="match status" value="1"/>
</dbReference>
<keyword evidence="4 6" id="KW-0324">Glycolysis</keyword>
<dbReference type="GO" id="GO:0009986">
    <property type="term" value="C:cell surface"/>
    <property type="evidence" value="ECO:0007669"/>
    <property type="project" value="UniProtKB-SubCell"/>
</dbReference>
<evidence type="ECO:0000256" key="9">
    <source>
        <dbReference type="PIRSR" id="PIRSR001400-3"/>
    </source>
</evidence>
<dbReference type="PATRIC" id="fig|49547.3.peg.1609"/>
<evidence type="ECO:0000256" key="6">
    <source>
        <dbReference type="HAMAP-Rule" id="MF_00318"/>
    </source>
</evidence>
<dbReference type="SUPFAM" id="SSF54826">
    <property type="entry name" value="Enolase N-terminal domain-like"/>
    <property type="match status" value="1"/>
</dbReference>
<feature type="active site" description="Proton donor" evidence="6 7">
    <location>
        <position position="200"/>
    </location>
</feature>
<comment type="caution">
    <text evidence="12">The sequence shown here is derived from an EMBL/GenBank/DDBJ whole genome shotgun (WGS) entry which is preliminary data.</text>
</comment>
<evidence type="ECO:0000259" key="11">
    <source>
        <dbReference type="SMART" id="SM01193"/>
    </source>
</evidence>
<dbReference type="Pfam" id="PF00113">
    <property type="entry name" value="Enolase_C"/>
    <property type="match status" value="1"/>
</dbReference>
<feature type="binding site" evidence="6">
    <location>
        <position position="362"/>
    </location>
    <ligand>
        <name>(2R)-2-phosphoglycerate</name>
        <dbReference type="ChEBI" id="CHEBI:58289"/>
    </ligand>
</feature>
<keyword evidence="3 6" id="KW-0460">Magnesium</keyword>
<dbReference type="InterPro" id="IPR036849">
    <property type="entry name" value="Enolase-like_C_sf"/>
</dbReference>
<keyword evidence="13" id="KW-1185">Reference proteome</keyword>
<keyword evidence="6" id="KW-0964">Secreted</keyword>
<dbReference type="EC" id="4.2.1.11" evidence="6"/>
<dbReference type="CDD" id="cd03313">
    <property type="entry name" value="enolase"/>
    <property type="match status" value="1"/>
</dbReference>
<keyword evidence="6" id="KW-0963">Cytoplasm</keyword>
<feature type="binding site" evidence="8">
    <location>
        <position position="147"/>
    </location>
    <ligand>
        <name>substrate</name>
    </ligand>
</feature>
<comment type="subcellular location">
    <subcellularLocation>
        <location evidence="6">Cytoplasm</location>
    </subcellularLocation>
    <subcellularLocation>
        <location evidence="6">Secreted</location>
    </subcellularLocation>
    <subcellularLocation>
        <location evidence="6">Cell surface</location>
    </subcellularLocation>
    <text evidence="6">Fractions of enolase are present in both the cytoplasm and on the cell surface.</text>
</comment>
<feature type="binding site" evidence="6 9">
    <location>
        <position position="308"/>
    </location>
    <ligand>
        <name>Mg(2+)</name>
        <dbReference type="ChEBI" id="CHEBI:18420"/>
    </ligand>
</feature>
<sequence length="415" mass="44634">MDSIIEDVRVRKILDSRGNPTVEVDIITWNGFGRVAAPSGASTGSNEVAAFPQGGVDEVITDVEDLISSELIGMDSEDLTDIDSVLKEIDGTDDYSNIGGNTAVAVSMAVAKAAASSYSLPLYRYLGGNFKNEIPYPLGNILNGGAHAGIHAPDIQEFLVVPVSAKNISEAIFANVAVHKRLKELIQEKDKNFTGGKGDEGGWVPNISNYDALEIQHQACEEIGDEIGITIKPSLDLAASELWDSSVEKYVYGQDNISRDSGEQIEYVKEIIETYGMFYVEDPFDEADFDGFAQLTKAVGDKCLIVGDDSFVTNKNLLAKGIELKAGNGIIIKPNQIGSLSATYETVKLAKENNITPIVSHRSGETTDETIAHLAVAFSAPLIKTGAVGGERIAKLNELIRIEEELANPSMAKFD</sequence>
<dbReference type="SMART" id="SM01193">
    <property type="entry name" value="Enolase_N"/>
    <property type="match status" value="1"/>
</dbReference>
<dbReference type="PROSITE" id="PS00164">
    <property type="entry name" value="ENOLASE"/>
    <property type="match status" value="1"/>
</dbReference>
<evidence type="ECO:0000313" key="13">
    <source>
        <dbReference type="Proteomes" id="UP000077245"/>
    </source>
</evidence>
<dbReference type="UniPathway" id="UPA00109">
    <property type="reaction ID" value="UER00187"/>
</dbReference>
<organism evidence="12 13">
    <name type="scientific">Methanobrevibacter curvatus</name>
    <dbReference type="NCBI Taxonomy" id="49547"/>
    <lineage>
        <taxon>Archaea</taxon>
        <taxon>Methanobacteriati</taxon>
        <taxon>Methanobacteriota</taxon>
        <taxon>Methanomada group</taxon>
        <taxon>Methanobacteria</taxon>
        <taxon>Methanobacteriales</taxon>
        <taxon>Methanobacteriaceae</taxon>
        <taxon>Methanobrevibacter</taxon>
    </lineage>
</organism>
<dbReference type="PANTHER" id="PTHR11902:SF1">
    <property type="entry name" value="ENOLASE"/>
    <property type="match status" value="1"/>
</dbReference>
<feature type="binding site" evidence="6">
    <location>
        <position position="333"/>
    </location>
    <ligand>
        <name>(2R)-2-phosphoglycerate</name>
        <dbReference type="ChEBI" id="CHEBI:58289"/>
    </ligand>
</feature>
<feature type="binding site" evidence="6">
    <location>
        <position position="156"/>
    </location>
    <ligand>
        <name>(2R)-2-phosphoglycerate</name>
        <dbReference type="ChEBI" id="CHEBI:58289"/>
    </ligand>
</feature>
<feature type="binding site" evidence="8">
    <location>
        <position position="281"/>
    </location>
    <ligand>
        <name>substrate</name>
    </ligand>
</feature>
<evidence type="ECO:0000256" key="4">
    <source>
        <dbReference type="ARBA" id="ARBA00023152"/>
    </source>
</evidence>
<comment type="cofactor">
    <cofactor evidence="6">
        <name>Mg(2+)</name>
        <dbReference type="ChEBI" id="CHEBI:18420"/>
    </cofactor>
    <text evidence="6">Binds a second Mg(2+) ion via substrate during catalysis.</text>
</comment>
<dbReference type="HAMAP" id="MF_00318">
    <property type="entry name" value="Enolase"/>
    <property type="match status" value="1"/>
</dbReference>
<comment type="cofactor">
    <cofactor evidence="9">
        <name>Mg(2+)</name>
        <dbReference type="ChEBI" id="CHEBI:18420"/>
    </cofactor>
    <text evidence="9">Mg(2+) is required for catalysis and for stabilizing the dimer.</text>
</comment>
<evidence type="ECO:0000256" key="5">
    <source>
        <dbReference type="ARBA" id="ARBA00023239"/>
    </source>
</evidence>
<evidence type="ECO:0000256" key="7">
    <source>
        <dbReference type="PIRSR" id="PIRSR001400-1"/>
    </source>
</evidence>
<evidence type="ECO:0000256" key="3">
    <source>
        <dbReference type="ARBA" id="ARBA00022842"/>
    </source>
</evidence>
<evidence type="ECO:0000313" key="12">
    <source>
        <dbReference type="EMBL" id="KZX11235.1"/>
    </source>
</evidence>
<feature type="binding site" evidence="6 9">
    <location>
        <position position="281"/>
    </location>
    <ligand>
        <name>Mg(2+)</name>
        <dbReference type="ChEBI" id="CHEBI:18420"/>
    </ligand>
</feature>
<dbReference type="SFLD" id="SFLDG00178">
    <property type="entry name" value="enolase"/>
    <property type="match status" value="1"/>
</dbReference>
<dbReference type="PANTHER" id="PTHR11902">
    <property type="entry name" value="ENOLASE"/>
    <property type="match status" value="1"/>
</dbReference>
<dbReference type="Gene3D" id="3.20.20.120">
    <property type="entry name" value="Enolase-like C-terminal domain"/>
    <property type="match status" value="1"/>
</dbReference>
<accession>A0A162FD24</accession>
<dbReference type="GO" id="GO:0004634">
    <property type="term" value="F:phosphopyruvate hydratase activity"/>
    <property type="evidence" value="ECO:0007669"/>
    <property type="project" value="UniProtKB-UniRule"/>
</dbReference>
<dbReference type="GO" id="GO:0000015">
    <property type="term" value="C:phosphopyruvate hydratase complex"/>
    <property type="evidence" value="ECO:0007669"/>
    <property type="project" value="InterPro"/>
</dbReference>
<dbReference type="SMART" id="SM01192">
    <property type="entry name" value="Enolase_C"/>
    <property type="match status" value="1"/>
</dbReference>
<proteinExistence type="inferred from homology"/>
<comment type="function">
    <text evidence="6">Catalyzes the reversible conversion of 2-phosphoglycerate (2-PG) into phosphoenolpyruvate (PEP). It is essential for the degradation of carbohydrates via glycolysis.</text>
</comment>
<feature type="binding site" evidence="8">
    <location>
        <begin position="360"/>
        <end position="363"/>
    </location>
    <ligand>
        <name>substrate</name>
    </ligand>
</feature>
<feature type="binding site" evidence="6">
    <location>
        <position position="384"/>
    </location>
    <ligand>
        <name>(2R)-2-phosphoglycerate</name>
        <dbReference type="ChEBI" id="CHEBI:58289"/>
    </ligand>
</feature>
<dbReference type="InterPro" id="IPR020810">
    <property type="entry name" value="Enolase_C"/>
</dbReference>
<dbReference type="SUPFAM" id="SSF51604">
    <property type="entry name" value="Enolase C-terminal domain-like"/>
    <property type="match status" value="1"/>
</dbReference>
<dbReference type="AlphaFoldDB" id="A0A162FD24"/>